<dbReference type="GO" id="GO:0004816">
    <property type="term" value="F:asparagine-tRNA ligase activity"/>
    <property type="evidence" value="ECO:0007669"/>
    <property type="project" value="UniProtKB-UniRule"/>
</dbReference>
<keyword evidence="5" id="KW-0067">ATP-binding</keyword>
<dbReference type="PROSITE" id="PS50862">
    <property type="entry name" value="AA_TRNA_LIGASE_II"/>
    <property type="match status" value="1"/>
</dbReference>
<dbReference type="SUPFAM" id="SSF50249">
    <property type="entry name" value="Nucleic acid-binding proteins"/>
    <property type="match status" value="1"/>
</dbReference>
<evidence type="ECO:0000256" key="5">
    <source>
        <dbReference type="ARBA" id="ARBA00022840"/>
    </source>
</evidence>
<evidence type="ECO:0000256" key="1">
    <source>
        <dbReference type="ARBA" id="ARBA00008226"/>
    </source>
</evidence>
<evidence type="ECO:0000256" key="8">
    <source>
        <dbReference type="NCBIfam" id="TIGR00457"/>
    </source>
</evidence>
<dbReference type="EC" id="6.1.1.22" evidence="2 8"/>
<proteinExistence type="inferred from homology"/>
<evidence type="ECO:0000256" key="3">
    <source>
        <dbReference type="ARBA" id="ARBA00022598"/>
    </source>
</evidence>
<dbReference type="InterPro" id="IPR002312">
    <property type="entry name" value="Asp/Asn-tRNA-synth_IIb"/>
</dbReference>
<dbReference type="SUPFAM" id="SSF55681">
    <property type="entry name" value="Class II aaRS and biotin synthetases"/>
    <property type="match status" value="1"/>
</dbReference>
<feature type="domain" description="Aminoacyl-transfer RNA synthetases class-II family profile" evidence="9">
    <location>
        <begin position="132"/>
        <end position="436"/>
    </location>
</feature>
<dbReference type="Pfam" id="PF01336">
    <property type="entry name" value="tRNA_anti-codon"/>
    <property type="match status" value="1"/>
</dbReference>
<keyword evidence="3 10" id="KW-0436">Ligase</keyword>
<dbReference type="InterPro" id="IPR012340">
    <property type="entry name" value="NA-bd_OB-fold"/>
</dbReference>
<dbReference type="Gene3D" id="2.40.50.140">
    <property type="entry name" value="Nucleic acid-binding proteins"/>
    <property type="match status" value="1"/>
</dbReference>
<gene>
    <name evidence="10" type="ORF">MJ1_0167</name>
</gene>
<evidence type="ECO:0000256" key="4">
    <source>
        <dbReference type="ARBA" id="ARBA00022741"/>
    </source>
</evidence>
<evidence type="ECO:0000256" key="7">
    <source>
        <dbReference type="ARBA" id="ARBA00023146"/>
    </source>
</evidence>
<reference evidence="11" key="1">
    <citation type="journal article" date="2022" name="Int. J. Syst. Evol. Microbiol.">
        <title>Nanobdella aerobiophila gen. nov., sp. nov., a thermoacidophilic, obligate ectosymbiotic archaeon, and proposal of Nanobdellaceae fam. nov., Nanobdellales ord. nov. and Nanobdellia class. nov.</title>
        <authorList>
            <person name="Kato S."/>
            <person name="Ogasawara A."/>
            <person name="Itoh T."/>
            <person name="Sakai H.D."/>
            <person name="Shimizu M."/>
            <person name="Yuki M."/>
            <person name="Kaneko M."/>
            <person name="Takashina T."/>
            <person name="Ohkuma M."/>
        </authorList>
    </citation>
    <scope>NUCLEOTIDE SEQUENCE [LARGE SCALE GENOMIC DNA]</scope>
    <source>
        <strain evidence="11">MJ1</strain>
    </source>
</reference>
<dbReference type="NCBIfam" id="TIGR00457">
    <property type="entry name" value="asnS"/>
    <property type="match status" value="1"/>
</dbReference>
<name>A0A915WSI6_9ARCH</name>
<evidence type="ECO:0000313" key="10">
    <source>
        <dbReference type="EMBL" id="BBL45340.1"/>
    </source>
</evidence>
<dbReference type="KEGG" id="naer:MJ1_0167"/>
<evidence type="ECO:0000259" key="9">
    <source>
        <dbReference type="PROSITE" id="PS50862"/>
    </source>
</evidence>
<evidence type="ECO:0000256" key="6">
    <source>
        <dbReference type="ARBA" id="ARBA00022917"/>
    </source>
</evidence>
<dbReference type="InterPro" id="IPR045864">
    <property type="entry name" value="aa-tRNA-synth_II/BPL/LPL"/>
</dbReference>
<dbReference type="GO" id="GO:0006421">
    <property type="term" value="P:asparaginyl-tRNA aminoacylation"/>
    <property type="evidence" value="ECO:0007669"/>
    <property type="project" value="UniProtKB-UniRule"/>
</dbReference>
<dbReference type="Pfam" id="PF00152">
    <property type="entry name" value="tRNA-synt_2"/>
    <property type="match status" value="1"/>
</dbReference>
<dbReference type="PRINTS" id="PR01042">
    <property type="entry name" value="TRNASYNTHASP"/>
</dbReference>
<dbReference type="InterPro" id="IPR006195">
    <property type="entry name" value="aa-tRNA-synth_II"/>
</dbReference>
<dbReference type="AlphaFoldDB" id="A0A915WSI6"/>
<dbReference type="PANTHER" id="PTHR22594">
    <property type="entry name" value="ASPARTYL/LYSYL-TRNA SYNTHETASE"/>
    <property type="match status" value="1"/>
</dbReference>
<dbReference type="InterPro" id="IPR004364">
    <property type="entry name" value="Aa-tRNA-synt_II"/>
</dbReference>
<dbReference type="PANTHER" id="PTHR22594:SF34">
    <property type="entry name" value="ASPARAGINE--TRNA LIGASE, MITOCHONDRIAL-RELATED"/>
    <property type="match status" value="1"/>
</dbReference>
<keyword evidence="11" id="KW-1185">Reference proteome</keyword>
<dbReference type="GO" id="GO:0003676">
    <property type="term" value="F:nucleic acid binding"/>
    <property type="evidence" value="ECO:0007669"/>
    <property type="project" value="InterPro"/>
</dbReference>
<dbReference type="Proteomes" id="UP001055553">
    <property type="component" value="Chromosome"/>
</dbReference>
<keyword evidence="6" id="KW-0648">Protein biosynthesis</keyword>
<keyword evidence="4" id="KW-0547">Nucleotide-binding</keyword>
<accession>A0A915WSI6</accession>
<sequence length="445" mass="52872">MKETYIKDILKEDLVGKEVSIKGWVYRMRDMKDKVFFVIRDPTGIIQAVVKKDNVNENIWNDALKFQIEGSLELKGILKKDERAPTGYEIEVKDIKVYDYGQPFPLKGDEEIDTIQKYRHLWIRTKWFVDILKVKHSLLKNLREWYINDGWYEVQPPILVGNAAENTTELFEVKYFDQKAYLSQSAQLYLEALIFSLGKVYSLTPSFRAEFSRTKRHLHEYWHFEIEAAWYHLEDLIKAVEESLKYSIEKTIEERKSEFEDLKSITGRDIKELKDFVEKPWKILKYEDGIKKLKDLGINIRYGDDLGSDEERILTQQFDVPIFLTYYPREVKAFYMYENGDGTVKNFDLLAPEGYGEIIGGSEREWRYNILDQKIKEWKLDSLKIEVGNEEIDAYEWYKDLRRYGSVPHSGMGLGLERFTRWICKMDHIRDTLAFPRLRGGWLYP</sequence>
<protein>
    <recommendedName>
        <fullName evidence="2 8">Asparagine--tRNA ligase</fullName>
        <ecNumber evidence="2 8">6.1.1.22</ecNumber>
    </recommendedName>
</protein>
<organism evidence="10 11">
    <name type="scientific">Nanobdella aerobiophila</name>
    <dbReference type="NCBI Taxonomy" id="2586965"/>
    <lineage>
        <taxon>Archaea</taxon>
        <taxon>Nanobdellota</taxon>
        <taxon>Nanobdellia</taxon>
        <taxon>Nanobdellales</taxon>
        <taxon>Nanobdellaceae</taxon>
        <taxon>Nanobdella</taxon>
    </lineage>
</organism>
<evidence type="ECO:0000313" key="11">
    <source>
        <dbReference type="Proteomes" id="UP001055553"/>
    </source>
</evidence>
<dbReference type="NCBIfam" id="NF003037">
    <property type="entry name" value="PRK03932.1"/>
    <property type="match status" value="1"/>
</dbReference>
<dbReference type="EMBL" id="AP019769">
    <property type="protein sequence ID" value="BBL45340.1"/>
    <property type="molecule type" value="Genomic_DNA"/>
</dbReference>
<dbReference type="Gene3D" id="3.30.930.10">
    <property type="entry name" value="Bira Bifunctional Protein, Domain 2"/>
    <property type="match status" value="1"/>
</dbReference>
<evidence type="ECO:0000256" key="2">
    <source>
        <dbReference type="ARBA" id="ARBA00012816"/>
    </source>
</evidence>
<dbReference type="InterPro" id="IPR004365">
    <property type="entry name" value="NA-bd_OB_tRNA"/>
</dbReference>
<keyword evidence="7" id="KW-0030">Aminoacyl-tRNA synthetase</keyword>
<dbReference type="InterPro" id="IPR004522">
    <property type="entry name" value="Asn-tRNA-ligase"/>
</dbReference>
<comment type="similarity">
    <text evidence="1">Belongs to the class-II aminoacyl-tRNA synthetase family.</text>
</comment>
<dbReference type="GO" id="GO:0005524">
    <property type="term" value="F:ATP binding"/>
    <property type="evidence" value="ECO:0007669"/>
    <property type="project" value="UniProtKB-KW"/>
</dbReference>